<evidence type="ECO:0000313" key="1">
    <source>
        <dbReference type="EMBL" id="MEC1176927.1"/>
    </source>
</evidence>
<name>A0AAW9NGV6_9BACL</name>
<dbReference type="GO" id="GO:0016811">
    <property type="term" value="F:hydrolase activity, acting on carbon-nitrogen (but not peptide) bonds, in linear amides"/>
    <property type="evidence" value="ECO:0007669"/>
    <property type="project" value="TreeGrafter"/>
</dbReference>
<dbReference type="SUPFAM" id="SSF102588">
    <property type="entry name" value="LmbE-like"/>
    <property type="match status" value="1"/>
</dbReference>
<dbReference type="NCBIfam" id="TIGR04000">
    <property type="entry name" value="thiol_BshB2"/>
    <property type="match status" value="1"/>
</dbReference>
<evidence type="ECO:0000313" key="2">
    <source>
        <dbReference type="Proteomes" id="UP001344888"/>
    </source>
</evidence>
<gene>
    <name evidence="1" type="primary">bshB2</name>
    <name evidence="1" type="ORF">P9B03_00295</name>
</gene>
<dbReference type="InterPro" id="IPR024078">
    <property type="entry name" value="LmbE-like_dom_sf"/>
</dbReference>
<reference evidence="1 2" key="1">
    <citation type="submission" date="2023-03" db="EMBL/GenBank/DDBJ databases">
        <title>Bacillus Genome Sequencing.</title>
        <authorList>
            <person name="Dunlap C."/>
        </authorList>
    </citation>
    <scope>NUCLEOTIDE SEQUENCE [LARGE SCALE GENOMIC DNA]</scope>
    <source>
        <strain evidence="1 2">B-59205</strain>
    </source>
</reference>
<dbReference type="AlphaFoldDB" id="A0AAW9NGV6"/>
<sequence>MTLPSERHVLIIFPHPDDEAFSVAGITRLYHEMSVPVTYACLTLGEMGRNLGNPPFATRESLPEIRRKELIAACEAMAIPDLRMMGLRDKTIEFEDDEKMVQLVTSLIEELNPSVIYSFYPLYAVHPDHEATARAVKEAVRRIDKDVRPRLLGCAFANNTLAELGEPHITVNIERVKGHKVKALQAHASQTAWMMAETAKRIDEGQPMSESWLNIEKFYVVQQDDELGEPIQRVQY</sequence>
<organism evidence="1 2">
    <name type="scientific">Metasolibacillus meyeri</name>
    <dbReference type="NCBI Taxonomy" id="1071052"/>
    <lineage>
        <taxon>Bacteria</taxon>
        <taxon>Bacillati</taxon>
        <taxon>Bacillota</taxon>
        <taxon>Bacilli</taxon>
        <taxon>Bacillales</taxon>
        <taxon>Caryophanaceae</taxon>
        <taxon>Metasolibacillus</taxon>
    </lineage>
</organism>
<proteinExistence type="predicted"/>
<dbReference type="Pfam" id="PF02585">
    <property type="entry name" value="PIG-L"/>
    <property type="match status" value="1"/>
</dbReference>
<accession>A0AAW9NGV6</accession>
<dbReference type="PANTHER" id="PTHR12993:SF27">
    <property type="entry name" value="N-ACETYL-ALPHA-D-GLUCOSAMINYL L-MALATE DEACETYLASE 2-RELATED"/>
    <property type="match status" value="1"/>
</dbReference>
<dbReference type="PANTHER" id="PTHR12993">
    <property type="entry name" value="N-ACETYLGLUCOSAMINYL-PHOSPHATIDYLINOSITOL DE-N-ACETYLASE-RELATED"/>
    <property type="match status" value="1"/>
</dbReference>
<dbReference type="EMBL" id="JARSFG010000001">
    <property type="protein sequence ID" value="MEC1176927.1"/>
    <property type="molecule type" value="Genomic_DNA"/>
</dbReference>
<comment type="caution">
    <text evidence="1">The sequence shown here is derived from an EMBL/GenBank/DDBJ whole genome shotgun (WGS) entry which is preliminary data.</text>
</comment>
<dbReference type="Proteomes" id="UP001344888">
    <property type="component" value="Unassembled WGS sequence"/>
</dbReference>
<dbReference type="InterPro" id="IPR003737">
    <property type="entry name" value="GlcNAc_PI_deacetylase-related"/>
</dbReference>
<dbReference type="Gene3D" id="3.40.50.10320">
    <property type="entry name" value="LmbE-like"/>
    <property type="match status" value="1"/>
</dbReference>
<dbReference type="InterPro" id="IPR023841">
    <property type="entry name" value="BshB2"/>
</dbReference>
<keyword evidence="2" id="KW-1185">Reference proteome</keyword>
<protein>
    <submittedName>
        <fullName evidence="1">Bacillithiol biosynthesis deacetylase BshB2</fullName>
    </submittedName>
</protein>
<dbReference type="RefSeq" id="WP_326121111.1">
    <property type="nucleotide sequence ID" value="NZ_JARSFG010000001.1"/>
</dbReference>